<dbReference type="HOGENOM" id="CLU_1630206_0_0_1"/>
<evidence type="ECO:0000313" key="3">
    <source>
        <dbReference type="EnsemblProtists" id="HpaP801419"/>
    </source>
</evidence>
<proteinExistence type="predicted"/>
<dbReference type="InterPro" id="IPR004875">
    <property type="entry name" value="DDE_SF_endonuclease_dom"/>
</dbReference>
<name>M4B569_HYAAE</name>
<reference evidence="3" key="2">
    <citation type="submission" date="2015-06" db="UniProtKB">
        <authorList>
            <consortium name="EnsemblProtists"/>
        </authorList>
    </citation>
    <scope>IDENTIFICATION</scope>
    <source>
        <strain evidence="3">Emoy2</strain>
    </source>
</reference>
<evidence type="ECO:0000259" key="2">
    <source>
        <dbReference type="Pfam" id="PF03184"/>
    </source>
</evidence>
<dbReference type="eggNOG" id="KOG3105">
    <property type="taxonomic scope" value="Eukaryota"/>
</dbReference>
<dbReference type="EMBL" id="JH598325">
    <property type="status" value="NOT_ANNOTATED_CDS"/>
    <property type="molecule type" value="Genomic_DNA"/>
</dbReference>
<reference evidence="4" key="1">
    <citation type="journal article" date="2010" name="Science">
        <title>Signatures of adaptation to obligate biotrophy in the Hyaloperonospora arabidopsidis genome.</title>
        <authorList>
            <person name="Baxter L."/>
            <person name="Tripathy S."/>
            <person name="Ishaque N."/>
            <person name="Boot N."/>
            <person name="Cabral A."/>
            <person name="Kemen E."/>
            <person name="Thines M."/>
            <person name="Ah-Fong A."/>
            <person name="Anderson R."/>
            <person name="Badejoko W."/>
            <person name="Bittner-Eddy P."/>
            <person name="Boore J.L."/>
            <person name="Chibucos M.C."/>
            <person name="Coates M."/>
            <person name="Dehal P."/>
            <person name="Delehaunty K."/>
            <person name="Dong S."/>
            <person name="Downton P."/>
            <person name="Dumas B."/>
            <person name="Fabro G."/>
            <person name="Fronick C."/>
            <person name="Fuerstenberg S.I."/>
            <person name="Fulton L."/>
            <person name="Gaulin E."/>
            <person name="Govers F."/>
            <person name="Hughes L."/>
            <person name="Humphray S."/>
            <person name="Jiang R.H."/>
            <person name="Judelson H."/>
            <person name="Kamoun S."/>
            <person name="Kyung K."/>
            <person name="Meijer H."/>
            <person name="Minx P."/>
            <person name="Morris P."/>
            <person name="Nelson J."/>
            <person name="Phuntumart V."/>
            <person name="Qutob D."/>
            <person name="Rehmany A."/>
            <person name="Rougon-Cardoso A."/>
            <person name="Ryden P."/>
            <person name="Torto-Alalibo T."/>
            <person name="Studholme D."/>
            <person name="Wang Y."/>
            <person name="Win J."/>
            <person name="Wood J."/>
            <person name="Clifton S.W."/>
            <person name="Rogers J."/>
            <person name="Van den Ackerveken G."/>
            <person name="Jones J.D."/>
            <person name="McDowell J.M."/>
            <person name="Beynon J."/>
            <person name="Tyler B.M."/>
        </authorList>
    </citation>
    <scope>NUCLEOTIDE SEQUENCE [LARGE SCALE GENOMIC DNA]</scope>
    <source>
        <strain evidence="4">Emoy2</strain>
    </source>
</reference>
<dbReference type="Pfam" id="PF03184">
    <property type="entry name" value="DDE_1"/>
    <property type="match status" value="1"/>
</dbReference>
<feature type="region of interest" description="Disordered" evidence="1">
    <location>
        <begin position="108"/>
        <end position="146"/>
    </location>
</feature>
<dbReference type="EnsemblProtists" id="HpaT801418">
    <property type="protein sequence ID" value="HpaP801418"/>
    <property type="gene ID" value="HpaG801418"/>
</dbReference>
<dbReference type="InParanoid" id="M4B569"/>
<protein>
    <recommendedName>
        <fullName evidence="2">DDE-1 domain-containing protein</fullName>
    </recommendedName>
</protein>
<dbReference type="EnsemblProtists" id="HpaT801419">
    <property type="protein sequence ID" value="HpaP801419"/>
    <property type="gene ID" value="HpaG801419"/>
</dbReference>
<dbReference type="AlphaFoldDB" id="M4B569"/>
<evidence type="ECO:0000313" key="4">
    <source>
        <dbReference type="Proteomes" id="UP000011713"/>
    </source>
</evidence>
<evidence type="ECO:0000256" key="1">
    <source>
        <dbReference type="SAM" id="MobiDB-lite"/>
    </source>
</evidence>
<sequence>MIRNLKAYYCRRFNLQLLDSLEKNQPDAAKINVLEAIQLAHAAWTLDVQPECIRNCFTNCKLRTSDMDNAANANVGVPQAVAADLQGQVQQLYRNPMSIGFLLNNSDEEQVSNTPTDAEVLESVQLPESARGSYSKEDDSVTAPPVPLRNTASMLAELKTFWL</sequence>
<keyword evidence="4" id="KW-1185">Reference proteome</keyword>
<feature type="domain" description="DDE-1" evidence="2">
    <location>
        <begin position="2"/>
        <end position="57"/>
    </location>
</feature>
<dbReference type="Proteomes" id="UP000011713">
    <property type="component" value="Unassembled WGS sequence"/>
</dbReference>
<dbReference type="GO" id="GO:0003676">
    <property type="term" value="F:nucleic acid binding"/>
    <property type="evidence" value="ECO:0007669"/>
    <property type="project" value="InterPro"/>
</dbReference>
<accession>M4B569</accession>
<dbReference type="VEuPathDB" id="FungiDB:HpaG801419"/>
<organism evidence="3 4">
    <name type="scientific">Hyaloperonospora arabidopsidis (strain Emoy2)</name>
    <name type="common">Downy mildew agent</name>
    <name type="synonym">Peronospora arabidopsidis</name>
    <dbReference type="NCBI Taxonomy" id="559515"/>
    <lineage>
        <taxon>Eukaryota</taxon>
        <taxon>Sar</taxon>
        <taxon>Stramenopiles</taxon>
        <taxon>Oomycota</taxon>
        <taxon>Peronosporomycetes</taxon>
        <taxon>Peronosporales</taxon>
        <taxon>Peronosporaceae</taxon>
        <taxon>Hyaloperonospora</taxon>
    </lineage>
</organism>